<sequence>MFLEPSSAPPNSPHSQLQRDAQMGHDQVEEVRRREPLSSCRRWATRESWDRTGEAMGDVEIGDGYGSRHGGTPLVGWAVATGK</sequence>
<evidence type="ECO:0000256" key="1">
    <source>
        <dbReference type="SAM" id="MobiDB-lite"/>
    </source>
</evidence>
<feature type="region of interest" description="Disordered" evidence="1">
    <location>
        <begin position="1"/>
        <end position="39"/>
    </location>
</feature>
<dbReference type="EMBL" id="KE344800">
    <property type="protein sequence ID" value="EXB80103.1"/>
    <property type="molecule type" value="Genomic_DNA"/>
</dbReference>
<gene>
    <name evidence="2" type="ORF">L484_013430</name>
</gene>
<organism evidence="2 3">
    <name type="scientific">Morus notabilis</name>
    <dbReference type="NCBI Taxonomy" id="981085"/>
    <lineage>
        <taxon>Eukaryota</taxon>
        <taxon>Viridiplantae</taxon>
        <taxon>Streptophyta</taxon>
        <taxon>Embryophyta</taxon>
        <taxon>Tracheophyta</taxon>
        <taxon>Spermatophyta</taxon>
        <taxon>Magnoliopsida</taxon>
        <taxon>eudicotyledons</taxon>
        <taxon>Gunneridae</taxon>
        <taxon>Pentapetalae</taxon>
        <taxon>rosids</taxon>
        <taxon>fabids</taxon>
        <taxon>Rosales</taxon>
        <taxon>Moraceae</taxon>
        <taxon>Moreae</taxon>
        <taxon>Morus</taxon>
    </lineage>
</organism>
<feature type="compositionally biased region" description="Basic and acidic residues" evidence="1">
    <location>
        <begin position="22"/>
        <end position="36"/>
    </location>
</feature>
<proteinExistence type="predicted"/>
<evidence type="ECO:0000313" key="3">
    <source>
        <dbReference type="Proteomes" id="UP000030645"/>
    </source>
</evidence>
<name>W9RAQ7_9ROSA</name>
<dbReference type="AlphaFoldDB" id="W9RAQ7"/>
<feature type="region of interest" description="Disordered" evidence="1">
    <location>
        <begin position="62"/>
        <end position="83"/>
    </location>
</feature>
<protein>
    <submittedName>
        <fullName evidence="2">Uncharacterized protein</fullName>
    </submittedName>
</protein>
<evidence type="ECO:0000313" key="2">
    <source>
        <dbReference type="EMBL" id="EXB80103.1"/>
    </source>
</evidence>
<reference evidence="3" key="1">
    <citation type="submission" date="2013-01" db="EMBL/GenBank/DDBJ databases">
        <title>Draft Genome Sequence of a Mulberry Tree, Morus notabilis C.K. Schneid.</title>
        <authorList>
            <person name="He N."/>
            <person name="Zhao S."/>
        </authorList>
    </citation>
    <scope>NUCLEOTIDE SEQUENCE</scope>
</reference>
<keyword evidence="3" id="KW-1185">Reference proteome</keyword>
<accession>W9RAQ7</accession>
<dbReference type="Proteomes" id="UP000030645">
    <property type="component" value="Unassembled WGS sequence"/>
</dbReference>